<dbReference type="SUPFAM" id="SSF51445">
    <property type="entry name" value="(Trans)glycosidases"/>
    <property type="match status" value="1"/>
</dbReference>
<dbReference type="SMART" id="SM00237">
    <property type="entry name" value="Calx_beta"/>
    <property type="match status" value="1"/>
</dbReference>
<evidence type="ECO:0000256" key="6">
    <source>
        <dbReference type="ARBA" id="ARBA00022801"/>
    </source>
</evidence>
<dbReference type="InterPro" id="IPR001764">
    <property type="entry name" value="Glyco_hydro_3_N"/>
</dbReference>
<evidence type="ECO:0000256" key="3">
    <source>
        <dbReference type="ARBA" id="ARBA00012744"/>
    </source>
</evidence>
<feature type="signal peptide" evidence="9">
    <location>
        <begin position="1"/>
        <end position="26"/>
    </location>
</feature>
<evidence type="ECO:0000256" key="2">
    <source>
        <dbReference type="ARBA" id="ARBA00005336"/>
    </source>
</evidence>
<dbReference type="InterPro" id="IPR003644">
    <property type="entry name" value="Calx_beta"/>
</dbReference>
<dbReference type="Gene3D" id="2.60.120.430">
    <property type="entry name" value="Galactose-binding lectin"/>
    <property type="match status" value="1"/>
</dbReference>
<dbReference type="GO" id="GO:0008422">
    <property type="term" value="F:beta-glucosidase activity"/>
    <property type="evidence" value="ECO:0007669"/>
    <property type="project" value="UniProtKB-EC"/>
</dbReference>
<evidence type="ECO:0000256" key="5">
    <source>
        <dbReference type="ARBA" id="ARBA00022737"/>
    </source>
</evidence>
<sequence length="1006" mass="106125">MRRTALLASGALLAALLPLTAAGASAADDPAPVPVDRFEGEVPFAHQPAESIFTWGGDADDPPVLRLAARADVPEGERVLAGGYDISGYGGFTHDFAADRPAHDWSAHRGIRFWWEGHGTGRKTAFEIKDGGAHGEASELWTTSFTDDFTGWKRIELPFTDFTYRTDYQPVGGIDHVLGLTRMWGYAVTLPAGSRGDFAMDQVELYGRADPSLRASVTTDAAVHPVKEGGTATVRVTVATTGSAPLDEPVTVAYDTAGGTATAGTDYTPVSGTLTFPAGTASGATRTLTVRTLKDRSAETAETIPLKLTVDGAKAPAETPQVVVDAHGLPYLDSRLPVRERVADLLSRMSLREKAGQMTQAERAALTDPGDIATHALGSLLSGGGSTPTPNTPEAWARMIDSFQLRTRATRLQIPLIYGVDAVHGHNNLAGATITPHNIGIGATRDPQLAEKLGSVTASEVRATGIPWDFAPCLCVTRDERWGRSYESFGEDPALVESLETVVQGLQGRADGRGLSRDDKVLATAKHFLGDGGTAYGSSTTGTYTIDQGVTTVTRRQLEAIHLAPYVTAVGRGIGSVMPSYSSLDLVGDGRGPVKMHARADMVTGVLKQRLGFDGFVISDWNAVDQLPGDYAAQVRASVGAGVDMMMVPYTYKEFSATLADEARAGRIDEKRIDDAVSRILTQKFRLGLFEHPYADTTGAKDIGSAAHRAVARQAAAESQVLLKNTGGLLPLRKDQKVYVAGSNADDLGNQTGGWTLTWQGASGTHTTGTTILQAMRKAGGNVTYSKDASAPTAGYDAGVVVVGETPYAEGVGDVGNGHDLRLSAADQAAVDKVCAAMKCAVLIVSGRPQLLGDRLGRIDALVASWLPGTEGDGVADVLYGRRPFTGQLPVTWPRSEAQLPINVGDASYDPQFPFGWGLTTLTKIPAGGEARLRALAAAAAAAERAGADRTGRALVARARLIVQQRVRDRMTQAVAQPFAAADHLLLTGRYGAAAAHLLRAYRAAG</sequence>
<dbReference type="Pfam" id="PF00933">
    <property type="entry name" value="Glyco_hydro_3"/>
    <property type="match status" value="1"/>
</dbReference>
<dbReference type="SUPFAM" id="SSF52279">
    <property type="entry name" value="Beta-D-glucan exohydrolase, C-terminal domain"/>
    <property type="match status" value="1"/>
</dbReference>
<dbReference type="SUPFAM" id="SSF49785">
    <property type="entry name" value="Galactose-binding domain-like"/>
    <property type="match status" value="1"/>
</dbReference>
<name>A0A918V868_9ACTN</name>
<comment type="caution">
    <text evidence="11">The sequence shown here is derived from an EMBL/GenBank/DDBJ whole genome shotgun (WGS) entry which is preliminary data.</text>
</comment>
<dbReference type="InterPro" id="IPR008979">
    <property type="entry name" value="Galactose-bd-like_sf"/>
</dbReference>
<dbReference type="EMBL" id="BMWH01000003">
    <property type="protein sequence ID" value="GGZ77702.1"/>
    <property type="molecule type" value="Genomic_DNA"/>
</dbReference>
<dbReference type="PRINTS" id="PR00133">
    <property type="entry name" value="GLHYDRLASE3"/>
</dbReference>
<dbReference type="Gene3D" id="3.40.50.1700">
    <property type="entry name" value="Glycoside hydrolase family 3 C-terminal domain"/>
    <property type="match status" value="1"/>
</dbReference>
<evidence type="ECO:0000256" key="1">
    <source>
        <dbReference type="ARBA" id="ARBA00000448"/>
    </source>
</evidence>
<keyword evidence="8" id="KW-0326">Glycosidase</keyword>
<dbReference type="Proteomes" id="UP000623010">
    <property type="component" value="Unassembled WGS sequence"/>
</dbReference>
<reference evidence="11" key="2">
    <citation type="submission" date="2020-09" db="EMBL/GenBank/DDBJ databases">
        <authorList>
            <person name="Sun Q."/>
            <person name="Ohkuma M."/>
        </authorList>
    </citation>
    <scope>NUCLEOTIDE SEQUENCE</scope>
    <source>
        <strain evidence="11">JCM 5016</strain>
    </source>
</reference>
<dbReference type="InterPro" id="IPR005087">
    <property type="entry name" value="CBM11"/>
</dbReference>
<keyword evidence="4 9" id="KW-0732">Signal</keyword>
<dbReference type="PANTHER" id="PTHR30620">
    <property type="entry name" value="PERIPLASMIC BETA-GLUCOSIDASE-RELATED"/>
    <property type="match status" value="1"/>
</dbReference>
<dbReference type="Pfam" id="PF03160">
    <property type="entry name" value="Calx-beta"/>
    <property type="match status" value="1"/>
</dbReference>
<dbReference type="InterPro" id="IPR038081">
    <property type="entry name" value="CalX-like_sf"/>
</dbReference>
<dbReference type="InterPro" id="IPR036881">
    <property type="entry name" value="Glyco_hydro_3_C_sf"/>
</dbReference>
<dbReference type="SUPFAM" id="SSF141072">
    <property type="entry name" value="CalX-like"/>
    <property type="match status" value="1"/>
</dbReference>
<keyword evidence="12" id="KW-1185">Reference proteome</keyword>
<evidence type="ECO:0000259" key="10">
    <source>
        <dbReference type="SMART" id="SM00237"/>
    </source>
</evidence>
<evidence type="ECO:0000256" key="9">
    <source>
        <dbReference type="SAM" id="SignalP"/>
    </source>
</evidence>
<organism evidence="11 12">
    <name type="scientific">Streptomyces echinoruber</name>
    <dbReference type="NCBI Taxonomy" id="68898"/>
    <lineage>
        <taxon>Bacteria</taxon>
        <taxon>Bacillati</taxon>
        <taxon>Actinomycetota</taxon>
        <taxon>Actinomycetes</taxon>
        <taxon>Kitasatosporales</taxon>
        <taxon>Streptomycetaceae</taxon>
        <taxon>Streptomyces</taxon>
    </lineage>
</organism>
<gene>
    <name evidence="11" type="ORF">GCM10010389_14370</name>
</gene>
<dbReference type="InterPro" id="IPR051915">
    <property type="entry name" value="Cellulose_Degrad_GH3"/>
</dbReference>
<evidence type="ECO:0000313" key="11">
    <source>
        <dbReference type="EMBL" id="GGZ77702.1"/>
    </source>
</evidence>
<dbReference type="Pfam" id="PF03425">
    <property type="entry name" value="CBM_11"/>
    <property type="match status" value="1"/>
</dbReference>
<evidence type="ECO:0000313" key="12">
    <source>
        <dbReference type="Proteomes" id="UP000623010"/>
    </source>
</evidence>
<keyword evidence="5" id="KW-0677">Repeat</keyword>
<dbReference type="Gene3D" id="2.60.40.2030">
    <property type="match status" value="1"/>
</dbReference>
<evidence type="ECO:0000256" key="7">
    <source>
        <dbReference type="ARBA" id="ARBA00022837"/>
    </source>
</evidence>
<proteinExistence type="inferred from homology"/>
<dbReference type="InterPro" id="IPR017853">
    <property type="entry name" value="GH"/>
</dbReference>
<dbReference type="GO" id="GO:0030245">
    <property type="term" value="P:cellulose catabolic process"/>
    <property type="evidence" value="ECO:0007669"/>
    <property type="project" value="InterPro"/>
</dbReference>
<dbReference type="GO" id="GO:0016020">
    <property type="term" value="C:membrane"/>
    <property type="evidence" value="ECO:0007669"/>
    <property type="project" value="InterPro"/>
</dbReference>
<feature type="domain" description="Calx-beta" evidence="10">
    <location>
        <begin position="204"/>
        <end position="309"/>
    </location>
</feature>
<dbReference type="EC" id="3.2.1.21" evidence="3"/>
<dbReference type="Gene3D" id="3.20.20.300">
    <property type="entry name" value="Glycoside hydrolase, family 3, N-terminal domain"/>
    <property type="match status" value="1"/>
</dbReference>
<dbReference type="GO" id="GO:0008810">
    <property type="term" value="F:cellulase activity"/>
    <property type="evidence" value="ECO:0007669"/>
    <property type="project" value="InterPro"/>
</dbReference>
<comment type="catalytic activity">
    <reaction evidence="1">
        <text>Hydrolysis of terminal, non-reducing beta-D-glucosyl residues with release of beta-D-glucose.</text>
        <dbReference type="EC" id="3.2.1.21"/>
    </reaction>
</comment>
<evidence type="ECO:0000256" key="8">
    <source>
        <dbReference type="ARBA" id="ARBA00023295"/>
    </source>
</evidence>
<accession>A0A918V868</accession>
<keyword evidence="6" id="KW-0378">Hydrolase</keyword>
<dbReference type="GO" id="GO:0007154">
    <property type="term" value="P:cell communication"/>
    <property type="evidence" value="ECO:0007669"/>
    <property type="project" value="InterPro"/>
</dbReference>
<protein>
    <recommendedName>
        <fullName evidence="3">beta-glucosidase</fullName>
        <ecNumber evidence="3">3.2.1.21</ecNumber>
    </recommendedName>
</protein>
<keyword evidence="7" id="KW-0106">Calcium</keyword>
<dbReference type="RefSeq" id="WP_190056452.1">
    <property type="nucleotide sequence ID" value="NZ_BMWH01000003.1"/>
</dbReference>
<comment type="similarity">
    <text evidence="2">Belongs to the glycosyl hydrolase 3 family.</text>
</comment>
<dbReference type="PANTHER" id="PTHR30620:SF16">
    <property type="entry name" value="LYSOSOMAL BETA GLUCOSIDASE"/>
    <property type="match status" value="1"/>
</dbReference>
<dbReference type="InterPro" id="IPR002772">
    <property type="entry name" value="Glyco_hydro_3_C"/>
</dbReference>
<evidence type="ECO:0000256" key="4">
    <source>
        <dbReference type="ARBA" id="ARBA00022729"/>
    </source>
</evidence>
<feature type="chain" id="PRO_5037503126" description="beta-glucosidase" evidence="9">
    <location>
        <begin position="27"/>
        <end position="1006"/>
    </location>
</feature>
<dbReference type="Pfam" id="PF01915">
    <property type="entry name" value="Glyco_hydro_3_C"/>
    <property type="match status" value="1"/>
</dbReference>
<dbReference type="InterPro" id="IPR036962">
    <property type="entry name" value="Glyco_hydro_3_N_sf"/>
</dbReference>
<dbReference type="AlphaFoldDB" id="A0A918V868"/>
<reference evidence="11" key="1">
    <citation type="journal article" date="2014" name="Int. J. Syst. Evol. Microbiol.">
        <title>Complete genome sequence of Corynebacterium casei LMG S-19264T (=DSM 44701T), isolated from a smear-ripened cheese.</title>
        <authorList>
            <consortium name="US DOE Joint Genome Institute (JGI-PGF)"/>
            <person name="Walter F."/>
            <person name="Albersmeier A."/>
            <person name="Kalinowski J."/>
            <person name="Ruckert C."/>
        </authorList>
    </citation>
    <scope>NUCLEOTIDE SEQUENCE</scope>
    <source>
        <strain evidence="11">JCM 5016</strain>
    </source>
</reference>